<gene>
    <name evidence="2" type="ORF">EAG_04393</name>
</gene>
<feature type="region of interest" description="Disordered" evidence="1">
    <location>
        <begin position="1"/>
        <end position="26"/>
    </location>
</feature>
<feature type="compositionally biased region" description="Basic residues" evidence="1">
    <location>
        <begin position="15"/>
        <end position="26"/>
    </location>
</feature>
<dbReference type="EMBL" id="GL435586">
    <property type="protein sequence ID" value="EFN73089.1"/>
    <property type="molecule type" value="Genomic_DNA"/>
</dbReference>
<evidence type="ECO:0000313" key="3">
    <source>
        <dbReference type="Proteomes" id="UP000000311"/>
    </source>
</evidence>
<keyword evidence="3" id="KW-1185">Reference proteome</keyword>
<protein>
    <submittedName>
        <fullName evidence="2">Uncharacterized protein</fullName>
    </submittedName>
</protein>
<name>E2A0F2_CAMFO</name>
<evidence type="ECO:0000256" key="1">
    <source>
        <dbReference type="SAM" id="MobiDB-lite"/>
    </source>
</evidence>
<dbReference type="InParanoid" id="E2A0F2"/>
<accession>E2A0F2</accession>
<dbReference type="Proteomes" id="UP000000311">
    <property type="component" value="Unassembled WGS sequence"/>
</dbReference>
<proteinExistence type="predicted"/>
<feature type="non-terminal residue" evidence="2">
    <location>
        <position position="1"/>
    </location>
</feature>
<organism evidence="3">
    <name type="scientific">Camponotus floridanus</name>
    <name type="common">Florida carpenter ant</name>
    <dbReference type="NCBI Taxonomy" id="104421"/>
    <lineage>
        <taxon>Eukaryota</taxon>
        <taxon>Metazoa</taxon>
        <taxon>Ecdysozoa</taxon>
        <taxon>Arthropoda</taxon>
        <taxon>Hexapoda</taxon>
        <taxon>Insecta</taxon>
        <taxon>Pterygota</taxon>
        <taxon>Neoptera</taxon>
        <taxon>Endopterygota</taxon>
        <taxon>Hymenoptera</taxon>
        <taxon>Apocrita</taxon>
        <taxon>Aculeata</taxon>
        <taxon>Formicoidea</taxon>
        <taxon>Formicidae</taxon>
        <taxon>Formicinae</taxon>
        <taxon>Camponotus</taxon>
    </lineage>
</organism>
<reference evidence="2 3" key="1">
    <citation type="journal article" date="2010" name="Science">
        <title>Genomic comparison of the ants Camponotus floridanus and Harpegnathos saltator.</title>
        <authorList>
            <person name="Bonasio R."/>
            <person name="Zhang G."/>
            <person name="Ye C."/>
            <person name="Mutti N.S."/>
            <person name="Fang X."/>
            <person name="Qin N."/>
            <person name="Donahue G."/>
            <person name="Yang P."/>
            <person name="Li Q."/>
            <person name="Li C."/>
            <person name="Zhang P."/>
            <person name="Huang Z."/>
            <person name="Berger S.L."/>
            <person name="Reinberg D."/>
            <person name="Wang J."/>
            <person name="Liebig J."/>
        </authorList>
    </citation>
    <scope>NUCLEOTIDE SEQUENCE [LARGE SCALE GENOMIC DNA]</scope>
    <source>
        <strain evidence="3">C129</strain>
    </source>
</reference>
<dbReference type="AlphaFoldDB" id="E2A0F2"/>
<evidence type="ECO:0000313" key="2">
    <source>
        <dbReference type="EMBL" id="EFN73089.1"/>
    </source>
</evidence>
<sequence length="26" mass="3076">IKKYEETNSTENKPRSGRPKILTTRK</sequence>
<feature type="non-terminal residue" evidence="2">
    <location>
        <position position="26"/>
    </location>
</feature>